<organism evidence="2 3">
    <name type="scientific">Butyrivibrio fibrisolvens</name>
    <dbReference type="NCBI Taxonomy" id="831"/>
    <lineage>
        <taxon>Bacteria</taxon>
        <taxon>Bacillati</taxon>
        <taxon>Bacillota</taxon>
        <taxon>Clostridia</taxon>
        <taxon>Lachnospirales</taxon>
        <taxon>Lachnospiraceae</taxon>
        <taxon>Butyrivibrio</taxon>
    </lineage>
</organism>
<dbReference type="Pfam" id="PF01973">
    <property type="entry name" value="MptE-like"/>
    <property type="match status" value="1"/>
</dbReference>
<evidence type="ECO:0000259" key="1">
    <source>
        <dbReference type="Pfam" id="PF01973"/>
    </source>
</evidence>
<feature type="domain" description="6-hydroxymethylpterin diphosphokinase MptE-like" evidence="1">
    <location>
        <begin position="220"/>
        <end position="397"/>
    </location>
</feature>
<dbReference type="PANTHER" id="PTHR41786:SF1">
    <property type="entry name" value="6-HYDROXYMETHYLPTERIN DIPHOSPHOKINASE MPTE-LIKE DOMAIN-CONTAINING PROTEIN"/>
    <property type="match status" value="1"/>
</dbReference>
<dbReference type="InterPro" id="IPR002826">
    <property type="entry name" value="MptE-like"/>
</dbReference>
<keyword evidence="3" id="KW-1185">Reference proteome</keyword>
<accession>A0A317G0G3</accession>
<dbReference type="EMBL" id="NXNG01000001">
    <property type="protein sequence ID" value="PWT26063.1"/>
    <property type="molecule type" value="Genomic_DNA"/>
</dbReference>
<dbReference type="RefSeq" id="WP_110072000.1">
    <property type="nucleotide sequence ID" value="NZ_CM009896.1"/>
</dbReference>
<sequence>MSSIYQKNLDAIQKRLFIDVESDNAIKDALMSRPDSNVLLNDIKILSDLCGQSVVCISRDGYEYALSSMVDADNAAKIYSERYKDPESFETYILFGMGDGRIARHILGDMFDNNILMAVEPDINVLLSVMSEFDISDIISNENFFLLIGNPKVFEHLQTLLDGVINPGTVTPIRFLISPGYDVLYPDMCRGCIKMADYVMDSIRINSNTLIKMEDELNLNTFKNLRYFVDGSDLYWIVKKFNDIDLEEIPAILVCAGPSLNKNIDDLKKAEGRAFILAVDSAVRALENHNVNYNAVITGDAEKEYSVFEDDRTRRKPLIAEISSNYKIVENWSGRLFFTGGSSMGTVVQTSIFGDILTHDIGKVETGGSISTNAFSVLEYIGFKTIVLVGQDLAFTGGQGHVQGYSNQESEEELAERGIERVEAWDGSILTTDSQMRYYIRWFEKKIEAVKENVTVIDATEGGARIQGALNMTLNEVIDTRCNTNCDFDDMLQKVSYVFEGEDKEKCLDHLRKLPDRLNEFGDKLKKYKENYIKMSGFIKNNITSGQNFEYTYDVVKEANIIDRTEPLYYLVTSFCLSKVYKYKNIVMNKNKPMDEVLIASAQMMDDCIGAIEKIIKLIKKEWNYL</sequence>
<gene>
    <name evidence="2" type="ORF">CPT75_02485</name>
</gene>
<proteinExistence type="predicted"/>
<evidence type="ECO:0000313" key="2">
    <source>
        <dbReference type="EMBL" id="PWT26063.1"/>
    </source>
</evidence>
<evidence type="ECO:0000313" key="3">
    <source>
        <dbReference type="Proteomes" id="UP000245488"/>
    </source>
</evidence>
<dbReference type="PANTHER" id="PTHR41786">
    <property type="entry name" value="MOTILITY ACCESSORY FACTOR MAF"/>
    <property type="match status" value="1"/>
</dbReference>
<dbReference type="AlphaFoldDB" id="A0A317G0G3"/>
<reference evidence="2 3" key="1">
    <citation type="submission" date="2017-09" db="EMBL/GenBank/DDBJ databases">
        <title>High-quality draft genome sequence of Butyrivibrio fibrisolvens INBov1, isolated from cow rumen.</title>
        <authorList>
            <person name="Rodriguez Hernaez J."/>
            <person name="Rivarola M."/>
            <person name="Paniego N."/>
            <person name="Cravero S."/>
            <person name="Ceron Cucchi M."/>
            <person name="Martinez M.C."/>
        </authorList>
    </citation>
    <scope>NUCLEOTIDE SEQUENCE [LARGE SCALE GENOMIC DNA]</scope>
    <source>
        <strain evidence="2 3">INBov1</strain>
    </source>
</reference>
<name>A0A317G0G3_BUTFI</name>
<protein>
    <recommendedName>
        <fullName evidence="1">6-hydroxymethylpterin diphosphokinase MptE-like domain-containing protein</fullName>
    </recommendedName>
</protein>
<dbReference type="Proteomes" id="UP000245488">
    <property type="component" value="Chromosome"/>
</dbReference>
<comment type="caution">
    <text evidence="2">The sequence shown here is derived from an EMBL/GenBank/DDBJ whole genome shotgun (WGS) entry which is preliminary data.</text>
</comment>